<dbReference type="RefSeq" id="WP_085157351.1">
    <property type="nucleotide sequence ID" value="NZ_AP022612.1"/>
</dbReference>
<dbReference type="NCBIfam" id="TIGR01764">
    <property type="entry name" value="excise"/>
    <property type="match status" value="1"/>
</dbReference>
<dbReference type="InterPro" id="IPR009061">
    <property type="entry name" value="DNA-bd_dom_put_sf"/>
</dbReference>
<accession>A0A7I7XXL0</accession>
<sequence length="58" mass="6368">MTPEQTVSTAEVAHRAGVHPRTVRRWIAEGTITGYRIGPRLLRVSVADVNDLLTTVAK</sequence>
<dbReference type="Pfam" id="PF12728">
    <property type="entry name" value="HTH_17"/>
    <property type="match status" value="1"/>
</dbReference>
<reference evidence="2" key="1">
    <citation type="journal article" date="2019" name="Emerg. Microbes Infect.">
        <title>Comprehensive subspecies identification of 175 nontuberculous mycobacteria species based on 7547 genomic profiles.</title>
        <authorList>
            <person name="Matsumoto Y."/>
            <person name="Kinjo T."/>
            <person name="Motooka D."/>
            <person name="Nabeya D."/>
            <person name="Jung N."/>
            <person name="Uechi K."/>
            <person name="Horii T."/>
            <person name="Iida T."/>
            <person name="Fujita J."/>
            <person name="Nakamura S."/>
        </authorList>
    </citation>
    <scope>NUCLEOTIDE SEQUENCE [LARGE SCALE GENOMIC DNA]</scope>
    <source>
        <strain evidence="2">JCM 13671</strain>
    </source>
</reference>
<evidence type="ECO:0000313" key="2">
    <source>
        <dbReference type="EMBL" id="BBZ34068.1"/>
    </source>
</evidence>
<dbReference type="InterPro" id="IPR041657">
    <property type="entry name" value="HTH_17"/>
</dbReference>
<gene>
    <name evidence="2" type="ORF">MCNF_26730</name>
</gene>
<organism evidence="2 3">
    <name type="scientific">Mycolicibacterium confluentis</name>
    <dbReference type="NCBI Taxonomy" id="28047"/>
    <lineage>
        <taxon>Bacteria</taxon>
        <taxon>Bacillati</taxon>
        <taxon>Actinomycetota</taxon>
        <taxon>Actinomycetes</taxon>
        <taxon>Mycobacteriales</taxon>
        <taxon>Mycobacteriaceae</taxon>
        <taxon>Mycolicibacterium</taxon>
    </lineage>
</organism>
<dbReference type="InterPro" id="IPR010093">
    <property type="entry name" value="SinI_DNA-bd"/>
</dbReference>
<evidence type="ECO:0000313" key="3">
    <source>
        <dbReference type="Proteomes" id="UP000466931"/>
    </source>
</evidence>
<keyword evidence="3" id="KW-1185">Reference proteome</keyword>
<dbReference type="EMBL" id="AP022612">
    <property type="protein sequence ID" value="BBZ34068.1"/>
    <property type="molecule type" value="Genomic_DNA"/>
</dbReference>
<dbReference type="GO" id="GO:0003677">
    <property type="term" value="F:DNA binding"/>
    <property type="evidence" value="ECO:0007669"/>
    <property type="project" value="InterPro"/>
</dbReference>
<feature type="domain" description="Helix-turn-helix" evidence="1">
    <location>
        <begin position="8"/>
        <end position="54"/>
    </location>
</feature>
<proteinExistence type="predicted"/>
<name>A0A7I7XXL0_9MYCO</name>
<reference evidence="2" key="2">
    <citation type="submission" date="2020-02" db="EMBL/GenBank/DDBJ databases">
        <authorList>
            <person name="Matsumoto Y."/>
            <person name="Motooka D."/>
            <person name="Nakamura S."/>
        </authorList>
    </citation>
    <scope>NUCLEOTIDE SEQUENCE</scope>
    <source>
        <strain evidence="2">JCM 13671</strain>
    </source>
</reference>
<dbReference type="AlphaFoldDB" id="A0A7I7XXL0"/>
<protein>
    <recommendedName>
        <fullName evidence="1">Helix-turn-helix domain-containing protein</fullName>
    </recommendedName>
</protein>
<dbReference type="SUPFAM" id="SSF46955">
    <property type="entry name" value="Putative DNA-binding domain"/>
    <property type="match status" value="1"/>
</dbReference>
<evidence type="ECO:0000259" key="1">
    <source>
        <dbReference type="Pfam" id="PF12728"/>
    </source>
</evidence>
<dbReference type="Proteomes" id="UP000466931">
    <property type="component" value="Chromosome"/>
</dbReference>
<dbReference type="Gene3D" id="1.10.1660.10">
    <property type="match status" value="1"/>
</dbReference>
<dbReference type="OrthoDB" id="4870800at2"/>